<dbReference type="RefSeq" id="WP_050694680.1">
    <property type="nucleotide sequence ID" value="NZ_CP012072.1"/>
</dbReference>
<keyword evidence="2" id="KW-1185">Reference proteome</keyword>
<reference evidence="1 2" key="1">
    <citation type="submission" date="2020-12" db="EMBL/GenBank/DDBJ databases">
        <title>FDA dAtabase for Regulatory Grade micrObial Sequences (FDA-ARGOS): Supporting development and validation of Infectious Disease Dx tests.</title>
        <authorList>
            <person name="Sproer C."/>
            <person name="Gronow S."/>
            <person name="Severitt S."/>
            <person name="Schroder I."/>
            <person name="Tallon L."/>
            <person name="Sadzewicz L."/>
            <person name="Zhao X."/>
            <person name="Boylan J."/>
            <person name="Ott S."/>
            <person name="Bowen H."/>
            <person name="Vavikolanu K."/>
            <person name="Mehta A."/>
            <person name="Aluvathingal J."/>
            <person name="Nadendla S."/>
            <person name="Lowell S."/>
            <person name="Myers T."/>
            <person name="Yan Y."/>
            <person name="Sichtig H."/>
        </authorList>
    </citation>
    <scope>NUCLEOTIDE SEQUENCE [LARGE SCALE GENOMIC DNA]</scope>
    <source>
        <strain evidence="1 2">FDAARGOS_985</strain>
    </source>
</reference>
<accession>A0AAQ0BXI7</accession>
<dbReference type="EMBL" id="CP066065">
    <property type="protein sequence ID" value="QQC44517.1"/>
    <property type="molecule type" value="Genomic_DNA"/>
</dbReference>
<name>A0AAQ0BXI7_9ACTO</name>
<protein>
    <recommendedName>
        <fullName evidence="3">Acetone carboxylase</fullName>
    </recommendedName>
</protein>
<proteinExistence type="predicted"/>
<evidence type="ECO:0000313" key="1">
    <source>
        <dbReference type="EMBL" id="QQC44517.1"/>
    </source>
</evidence>
<organism evidence="1 2">
    <name type="scientific">Schaalia meyeri</name>
    <dbReference type="NCBI Taxonomy" id="52773"/>
    <lineage>
        <taxon>Bacteria</taxon>
        <taxon>Bacillati</taxon>
        <taxon>Actinomycetota</taxon>
        <taxon>Actinomycetes</taxon>
        <taxon>Actinomycetales</taxon>
        <taxon>Actinomycetaceae</taxon>
        <taxon>Schaalia</taxon>
    </lineage>
</organism>
<evidence type="ECO:0000313" key="2">
    <source>
        <dbReference type="Proteomes" id="UP000595220"/>
    </source>
</evidence>
<dbReference type="KEGG" id="amy:ADJ76_02705"/>
<gene>
    <name evidence="1" type="ORF">I6H42_03750</name>
</gene>
<evidence type="ECO:0008006" key="3">
    <source>
        <dbReference type="Google" id="ProtNLM"/>
    </source>
</evidence>
<dbReference type="AlphaFoldDB" id="A0AAQ0BXI7"/>
<sequence>MALGVESASGICSARECTNAARYRIDWSNPAIHRARTKTWLACENHLAYLENYLKYRSFPFTISPFQPPNQSH</sequence>
<dbReference type="Proteomes" id="UP000595220">
    <property type="component" value="Chromosome"/>
</dbReference>